<organism evidence="2 3">
    <name type="scientific">Ataeniobius toweri</name>
    <dbReference type="NCBI Taxonomy" id="208326"/>
    <lineage>
        <taxon>Eukaryota</taxon>
        <taxon>Metazoa</taxon>
        <taxon>Chordata</taxon>
        <taxon>Craniata</taxon>
        <taxon>Vertebrata</taxon>
        <taxon>Euteleostomi</taxon>
        <taxon>Actinopterygii</taxon>
        <taxon>Neopterygii</taxon>
        <taxon>Teleostei</taxon>
        <taxon>Neoteleostei</taxon>
        <taxon>Acanthomorphata</taxon>
        <taxon>Ovalentaria</taxon>
        <taxon>Atherinomorphae</taxon>
        <taxon>Cyprinodontiformes</taxon>
        <taxon>Goodeidae</taxon>
        <taxon>Ataeniobius</taxon>
    </lineage>
</organism>
<dbReference type="Proteomes" id="UP001345963">
    <property type="component" value="Unassembled WGS sequence"/>
</dbReference>
<reference evidence="2 3" key="1">
    <citation type="submission" date="2021-07" db="EMBL/GenBank/DDBJ databases">
        <authorList>
            <person name="Palmer J.M."/>
        </authorList>
    </citation>
    <scope>NUCLEOTIDE SEQUENCE [LARGE SCALE GENOMIC DNA]</scope>
    <source>
        <strain evidence="2 3">AT_MEX2019</strain>
        <tissue evidence="2">Muscle</tissue>
    </source>
</reference>
<evidence type="ECO:0000313" key="3">
    <source>
        <dbReference type="Proteomes" id="UP001345963"/>
    </source>
</evidence>
<dbReference type="EMBL" id="JAHUTI010024934">
    <property type="protein sequence ID" value="MED6240576.1"/>
    <property type="molecule type" value="Genomic_DNA"/>
</dbReference>
<comment type="caution">
    <text evidence="2">The sequence shown here is derived from an EMBL/GenBank/DDBJ whole genome shotgun (WGS) entry which is preliminary data.</text>
</comment>
<feature type="region of interest" description="Disordered" evidence="1">
    <location>
        <begin position="38"/>
        <end position="71"/>
    </location>
</feature>
<accession>A0ABU7AQQ6</accession>
<evidence type="ECO:0000256" key="1">
    <source>
        <dbReference type="SAM" id="MobiDB-lite"/>
    </source>
</evidence>
<name>A0ABU7AQQ6_9TELE</name>
<proteinExistence type="predicted"/>
<gene>
    <name evidence="2" type="ORF">ATANTOWER_023614</name>
</gene>
<evidence type="ECO:0000313" key="2">
    <source>
        <dbReference type="EMBL" id="MED6240576.1"/>
    </source>
</evidence>
<keyword evidence="3" id="KW-1185">Reference proteome</keyword>
<sequence>MSAVTSQHLPFGPLEQEKHIQGIFRTFKNRCGPSCECQTHSAGAKSHQVIPNRESEGDDSDFSPHRGMQDMCMMPPALKTLEVMKQNLQDEAGLQFLSVLETVSKIHVTARPKLQGEYG</sequence>
<protein>
    <submittedName>
        <fullName evidence="2">Uncharacterized protein</fullName>
    </submittedName>
</protein>